<dbReference type="EMBL" id="GL883015">
    <property type="protein sequence ID" value="EGG19337.1"/>
    <property type="molecule type" value="Genomic_DNA"/>
</dbReference>
<dbReference type="KEGG" id="dfa:DFA_02124"/>
<feature type="region of interest" description="Disordered" evidence="1">
    <location>
        <begin position="1"/>
        <end position="40"/>
    </location>
</feature>
<sequence>MRTMKISDVISHSTRKKIITEEEEEEEEEEETEEEETEEHVNLKKTMISLCIIWDTNMVNPKKLSRLVMIDRITKRQIDITNHRDKLENAQLLNYSRMVGTRPLSVLLMTKIIRYAWEMDTMTGTGYKYRVFEPFNENVLVGRYKWALSLGLVCKQFFNLVKSSLFKRLCIYNSSLTKQWSRYEDNKVRALANDVSQHIDNIACVIKQPTNLTIQCKMLIGIALKPSIGAVILLQGITKLRLVDTTSNFYNLFDSVLQVMVNLESLTLDNTGDLSEIYRPSLKHLSIKGCHPLFTQKYTKFEQHDLTLAGLSNYKATGQRFKTNYSYRGPELYVKTLYSYIAHLTTNE</sequence>
<evidence type="ECO:0000256" key="1">
    <source>
        <dbReference type="SAM" id="MobiDB-lite"/>
    </source>
</evidence>
<evidence type="ECO:0000313" key="2">
    <source>
        <dbReference type="EMBL" id="EGG19337.1"/>
    </source>
</evidence>
<dbReference type="Proteomes" id="UP000007797">
    <property type="component" value="Unassembled WGS sequence"/>
</dbReference>
<protein>
    <submittedName>
        <fullName evidence="2">Uncharacterized protein</fullName>
    </submittedName>
</protein>
<dbReference type="RefSeq" id="XP_004357608.1">
    <property type="nucleotide sequence ID" value="XM_004357551.1"/>
</dbReference>
<gene>
    <name evidence="2" type="ORF">DFA_02124</name>
</gene>
<keyword evidence="3" id="KW-1185">Reference proteome</keyword>
<name>F4PYS1_CACFS</name>
<reference evidence="3" key="1">
    <citation type="journal article" date="2011" name="Genome Res.">
        <title>Phylogeny-wide analysis of social amoeba genomes highlights ancient origins for complex intercellular communication.</title>
        <authorList>
            <person name="Heidel A.J."/>
            <person name="Lawal H.M."/>
            <person name="Felder M."/>
            <person name="Schilde C."/>
            <person name="Helps N.R."/>
            <person name="Tunggal B."/>
            <person name="Rivero F."/>
            <person name="John U."/>
            <person name="Schleicher M."/>
            <person name="Eichinger L."/>
            <person name="Platzer M."/>
            <person name="Noegel A.A."/>
            <person name="Schaap P."/>
            <person name="Gloeckner G."/>
        </authorList>
    </citation>
    <scope>NUCLEOTIDE SEQUENCE [LARGE SCALE GENOMIC DNA]</scope>
    <source>
        <strain evidence="3">SH3</strain>
    </source>
</reference>
<evidence type="ECO:0000313" key="3">
    <source>
        <dbReference type="Proteomes" id="UP000007797"/>
    </source>
</evidence>
<organism evidence="2 3">
    <name type="scientific">Cavenderia fasciculata</name>
    <name type="common">Slime mold</name>
    <name type="synonym">Dictyostelium fasciculatum</name>
    <dbReference type="NCBI Taxonomy" id="261658"/>
    <lineage>
        <taxon>Eukaryota</taxon>
        <taxon>Amoebozoa</taxon>
        <taxon>Evosea</taxon>
        <taxon>Eumycetozoa</taxon>
        <taxon>Dictyostelia</taxon>
        <taxon>Acytosteliales</taxon>
        <taxon>Cavenderiaceae</taxon>
        <taxon>Cavenderia</taxon>
    </lineage>
</organism>
<proteinExistence type="predicted"/>
<dbReference type="AlphaFoldDB" id="F4PYS1"/>
<accession>F4PYS1</accession>
<dbReference type="GeneID" id="14871385"/>
<feature type="compositionally biased region" description="Acidic residues" evidence="1">
    <location>
        <begin position="21"/>
        <end position="38"/>
    </location>
</feature>